<dbReference type="SUPFAM" id="SSF51735">
    <property type="entry name" value="NAD(P)-binding Rossmann-fold domains"/>
    <property type="match status" value="1"/>
</dbReference>
<dbReference type="Proteomes" id="UP001430455">
    <property type="component" value="Unassembled WGS sequence"/>
</dbReference>
<comment type="similarity">
    <text evidence="1">Belongs to the short-chain dehydrogenases/reductases (SDR) family.</text>
</comment>
<dbReference type="EMBL" id="RKLT01000002">
    <property type="protein sequence ID" value="MBX0295056.1"/>
    <property type="molecule type" value="Genomic_DNA"/>
</dbReference>
<dbReference type="PANTHER" id="PTHR43669">
    <property type="entry name" value="5-KETO-D-GLUCONATE 5-REDUCTASE"/>
    <property type="match status" value="1"/>
</dbReference>
<evidence type="ECO:0000313" key="4">
    <source>
        <dbReference type="Proteomes" id="UP001430455"/>
    </source>
</evidence>
<dbReference type="AlphaFoldDB" id="A0AAW4PAD8"/>
<dbReference type="GO" id="GO:0016491">
    <property type="term" value="F:oxidoreductase activity"/>
    <property type="evidence" value="ECO:0007669"/>
    <property type="project" value="UniProtKB-KW"/>
</dbReference>
<dbReference type="Pfam" id="PF00106">
    <property type="entry name" value="adh_short"/>
    <property type="match status" value="1"/>
</dbReference>
<accession>A0AAW4PAD8</accession>
<evidence type="ECO:0000313" key="3">
    <source>
        <dbReference type="EMBL" id="MBX0295056.1"/>
    </source>
</evidence>
<dbReference type="CDD" id="cd05233">
    <property type="entry name" value="SDR_c"/>
    <property type="match status" value="1"/>
</dbReference>
<evidence type="ECO:0000256" key="2">
    <source>
        <dbReference type="ARBA" id="ARBA00023002"/>
    </source>
</evidence>
<sequence>MAPQRRAMNDATVVVTGASRGIGRAVARAIAAAGGHAVVCARDGDALDAVADDIAAAGGQVTAMRADVRDEFDVERLVERAARAGGKIDGAVANAAVYHGDAGETPLPEESYAAFDDHLRTNARGVFATIREAVPHLAADARVVVPTGAVARRGTSGYGSYAVSKAAAEAVARGFAADLDATVGAIDPGQVATDLSGGGGRDPDDVAEMVLWALTDAPEPTLDGAVLDWTDYRDATR</sequence>
<dbReference type="InterPro" id="IPR002347">
    <property type="entry name" value="SDR_fam"/>
</dbReference>
<evidence type="ECO:0000256" key="1">
    <source>
        <dbReference type="ARBA" id="ARBA00006484"/>
    </source>
</evidence>
<dbReference type="PANTHER" id="PTHR43669:SF3">
    <property type="entry name" value="ALCOHOL DEHYDROGENASE, PUTATIVE (AFU_ORTHOLOGUE AFUA_3G03445)-RELATED"/>
    <property type="match status" value="1"/>
</dbReference>
<comment type="caution">
    <text evidence="3">The sequence shown here is derived from an EMBL/GenBank/DDBJ whole genome shotgun (WGS) entry which is preliminary data.</text>
</comment>
<keyword evidence="2" id="KW-0560">Oxidoreductase</keyword>
<organism evidence="3 4">
    <name type="scientific">Haloarcula nitratireducens</name>
    <dbReference type="NCBI Taxonomy" id="2487749"/>
    <lineage>
        <taxon>Archaea</taxon>
        <taxon>Methanobacteriati</taxon>
        <taxon>Methanobacteriota</taxon>
        <taxon>Stenosarchaea group</taxon>
        <taxon>Halobacteria</taxon>
        <taxon>Halobacteriales</taxon>
        <taxon>Haloarculaceae</taxon>
        <taxon>Haloarcula</taxon>
    </lineage>
</organism>
<name>A0AAW4PAD8_9EURY</name>
<proteinExistence type="inferred from homology"/>
<dbReference type="Gene3D" id="3.40.50.720">
    <property type="entry name" value="NAD(P)-binding Rossmann-like Domain"/>
    <property type="match status" value="1"/>
</dbReference>
<dbReference type="PRINTS" id="PR00081">
    <property type="entry name" value="GDHRDH"/>
</dbReference>
<dbReference type="InterPro" id="IPR036291">
    <property type="entry name" value="NAD(P)-bd_dom_sf"/>
</dbReference>
<keyword evidence="4" id="KW-1185">Reference proteome</keyword>
<protein>
    <submittedName>
        <fullName evidence="3">SDR family oxidoreductase</fullName>
    </submittedName>
</protein>
<gene>
    <name evidence="3" type="ORF">EGH23_09225</name>
</gene>
<reference evidence="3 4" key="1">
    <citation type="submission" date="2021-06" db="EMBL/GenBank/DDBJ databases">
        <title>Halomicroarcula sp. a new haloarchaeum isolated from saline soil.</title>
        <authorList>
            <person name="Duran-Viseras A."/>
            <person name="Sanchez-Porro C."/>
            <person name="Ventosa A."/>
        </authorList>
    </citation>
    <scope>NUCLEOTIDE SEQUENCE [LARGE SCALE GENOMIC DNA]</scope>
    <source>
        <strain evidence="3 4">F27</strain>
    </source>
</reference>